<sequence>MAKRTTEIVVGLFILAGGAALLFLALQVSGLTFKPAGDTYKVYAYFNDAGGLAPRGRVSMAGVTVGRIRDVSLDQETFQAKVVIDIEARVDSIPADSSAIIRTSGLLGEQYIDISPGADMESLSDGDTFYETQSALNLERMISNFASGQAAD</sequence>
<dbReference type="OrthoDB" id="9788420at2"/>
<dbReference type="PANTHER" id="PTHR33371:SF4">
    <property type="entry name" value="INTERMEMBRANE PHOSPHOLIPID TRANSPORT SYSTEM BINDING PROTEIN MLAD"/>
    <property type="match status" value="1"/>
</dbReference>
<gene>
    <name evidence="2" type="ORF">SAMN05216203_1074</name>
</gene>
<name>A0A1I6HBQ2_9GAMM</name>
<dbReference type="AlphaFoldDB" id="A0A1I6HBQ2"/>
<proteinExistence type="predicted"/>
<dbReference type="PANTHER" id="PTHR33371">
    <property type="entry name" value="INTERMEMBRANE PHOSPHOLIPID TRANSPORT SYSTEM BINDING PROTEIN MLAD-RELATED"/>
    <property type="match status" value="1"/>
</dbReference>
<dbReference type="STRING" id="650891.SAMN05216203_1074"/>
<dbReference type="NCBIfam" id="TIGR04430">
    <property type="entry name" value="OM_asym_MlaD"/>
    <property type="match status" value="1"/>
</dbReference>
<dbReference type="InterPro" id="IPR003399">
    <property type="entry name" value="Mce/MlaD"/>
</dbReference>
<dbReference type="Pfam" id="PF02470">
    <property type="entry name" value="MlaD"/>
    <property type="match status" value="1"/>
</dbReference>
<reference evidence="2 3" key="1">
    <citation type="submission" date="2016-10" db="EMBL/GenBank/DDBJ databases">
        <authorList>
            <person name="de Groot N.N."/>
        </authorList>
    </citation>
    <scope>NUCLEOTIDE SEQUENCE [LARGE SCALE GENOMIC DNA]</scope>
    <source>
        <strain evidence="2 3">CGMCC 1.9167</strain>
    </source>
</reference>
<protein>
    <submittedName>
        <fullName evidence="2">Phospholipid/cholesterol/gamma-HCH transport system substrate-binding protein</fullName>
    </submittedName>
</protein>
<dbReference type="EMBL" id="FOYW01000001">
    <property type="protein sequence ID" value="SFR51814.1"/>
    <property type="molecule type" value="Genomic_DNA"/>
</dbReference>
<dbReference type="InterPro" id="IPR052336">
    <property type="entry name" value="MlaD_Phospholipid_Transporter"/>
</dbReference>
<organism evidence="2 3">
    <name type="scientific">Marinobacter daqiaonensis</name>
    <dbReference type="NCBI Taxonomy" id="650891"/>
    <lineage>
        <taxon>Bacteria</taxon>
        <taxon>Pseudomonadati</taxon>
        <taxon>Pseudomonadota</taxon>
        <taxon>Gammaproteobacteria</taxon>
        <taxon>Pseudomonadales</taxon>
        <taxon>Marinobacteraceae</taxon>
        <taxon>Marinobacter</taxon>
    </lineage>
</organism>
<dbReference type="InterPro" id="IPR030970">
    <property type="entry name" value="ABC_MlaD"/>
</dbReference>
<evidence type="ECO:0000313" key="3">
    <source>
        <dbReference type="Proteomes" id="UP000198644"/>
    </source>
</evidence>
<dbReference type="RefSeq" id="WP_092009545.1">
    <property type="nucleotide sequence ID" value="NZ_FOYW01000001.1"/>
</dbReference>
<evidence type="ECO:0000259" key="1">
    <source>
        <dbReference type="Pfam" id="PF02470"/>
    </source>
</evidence>
<evidence type="ECO:0000313" key="2">
    <source>
        <dbReference type="EMBL" id="SFR51814.1"/>
    </source>
</evidence>
<keyword evidence="3" id="KW-1185">Reference proteome</keyword>
<dbReference type="GO" id="GO:0005543">
    <property type="term" value="F:phospholipid binding"/>
    <property type="evidence" value="ECO:0007669"/>
    <property type="project" value="TreeGrafter"/>
</dbReference>
<feature type="domain" description="Mce/MlaD" evidence="1">
    <location>
        <begin position="39"/>
        <end position="117"/>
    </location>
</feature>
<accession>A0A1I6HBQ2</accession>
<dbReference type="Proteomes" id="UP000198644">
    <property type="component" value="Unassembled WGS sequence"/>
</dbReference>
<dbReference type="GO" id="GO:0005548">
    <property type="term" value="F:phospholipid transporter activity"/>
    <property type="evidence" value="ECO:0007669"/>
    <property type="project" value="TreeGrafter"/>
</dbReference>